<dbReference type="EMBL" id="JAJEPX010000001">
    <property type="protein sequence ID" value="MCC2175683.1"/>
    <property type="molecule type" value="Genomic_DNA"/>
</dbReference>
<organism evidence="4 5">
    <name type="scientific">Agathobaculum butyriciproducens</name>
    <dbReference type="NCBI Taxonomy" id="1628085"/>
    <lineage>
        <taxon>Bacteria</taxon>
        <taxon>Bacillati</taxon>
        <taxon>Bacillota</taxon>
        <taxon>Clostridia</taxon>
        <taxon>Eubacteriales</taxon>
        <taxon>Butyricicoccaceae</taxon>
        <taxon>Agathobaculum</taxon>
    </lineage>
</organism>
<dbReference type="Pfam" id="PF26018">
    <property type="entry name" value="BSH_RND_rel"/>
    <property type="match status" value="1"/>
</dbReference>
<evidence type="ECO:0000313" key="4">
    <source>
        <dbReference type="EMBL" id="MCC2175683.1"/>
    </source>
</evidence>
<evidence type="ECO:0000313" key="5">
    <source>
        <dbReference type="Proteomes" id="UP001298753"/>
    </source>
</evidence>
<evidence type="ECO:0000259" key="3">
    <source>
        <dbReference type="Pfam" id="PF26018"/>
    </source>
</evidence>
<keyword evidence="1" id="KW-1133">Transmembrane helix</keyword>
<keyword evidence="1" id="KW-0812">Transmembrane</keyword>
<dbReference type="InterPro" id="IPR058709">
    <property type="entry name" value="BSH_RND-rel"/>
</dbReference>
<protein>
    <recommendedName>
        <fullName evidence="6">Membrane fusion protein</fullName>
    </recommendedName>
</protein>
<dbReference type="RefSeq" id="WP_227599946.1">
    <property type="nucleotide sequence ID" value="NZ_DBFYXB010000124.1"/>
</dbReference>
<evidence type="ECO:0000256" key="1">
    <source>
        <dbReference type="SAM" id="Phobius"/>
    </source>
</evidence>
<dbReference type="AlphaFoldDB" id="A0AAW4VXV1"/>
<name>A0AAW4VXV1_9FIRM</name>
<dbReference type="Pfam" id="PF26011">
    <property type="entry name" value="Beta-barrel_RND_rel"/>
    <property type="match status" value="1"/>
</dbReference>
<comment type="caution">
    <text evidence="4">The sequence shown here is derived from an EMBL/GenBank/DDBJ whole genome shotgun (WGS) entry which is preliminary data.</text>
</comment>
<dbReference type="GeneID" id="98661137"/>
<feature type="domain" description="RND related barrel-sandwich hybrid" evidence="3">
    <location>
        <begin position="78"/>
        <end position="253"/>
    </location>
</feature>
<sequence length="429" mass="46958">MGQQTKSTKSKPRKRRNDGGNRVVFIIAAVLMVIYLGGRLSNAFSAAPETTPALHVTVNDSFTSDGWFFRDEEPIDNATGSSVKHIVYSGERVQQDAPLAIIYSDQESMDLSRQLDPLEERISLLDTALQSTSDSSNIAKLDQVITLTIEQLAEQVKEGSGSSVASAASSLRTLSLRREAGNVDTNEVSAERDALVSEQSSLEHQLTGRTTELTASSSGYFSEVVDGYESILTPSSLDEMTVEQFDKTVAQQPSAENSNSLGKIVKGFNWYLAAKIPAEQAERLQVGQELTVNFTQASMESKVTVHSINHQGNSDTALLVMEGTEFSSEMVSMREQPIEIIIATYTGLKVPKSAVRVQEQTDSDGKTTQIPGVFILSGSIQKFKMINELFEADDYYVVEQSATNSDMLVERDQVIVQGKNLQNNMVVKT</sequence>
<dbReference type="InterPro" id="IPR058729">
    <property type="entry name" value="Beta-barrel_RND-rel"/>
</dbReference>
<accession>A0AAW4VXV1</accession>
<feature type="domain" description="RND related beta-barrel" evidence="2">
    <location>
        <begin position="270"/>
        <end position="342"/>
    </location>
</feature>
<evidence type="ECO:0008006" key="6">
    <source>
        <dbReference type="Google" id="ProtNLM"/>
    </source>
</evidence>
<gene>
    <name evidence="4" type="ORF">LKD22_00830</name>
</gene>
<reference evidence="4 5" key="1">
    <citation type="submission" date="2021-10" db="EMBL/GenBank/DDBJ databases">
        <title>Anaerobic single-cell dispensing facilitates the cultivation of human gut bacteria.</title>
        <authorList>
            <person name="Afrizal A."/>
        </authorList>
    </citation>
    <scope>NUCLEOTIDE SEQUENCE [LARGE SCALE GENOMIC DNA]</scope>
    <source>
        <strain evidence="4 5">CLA-AA-H270</strain>
    </source>
</reference>
<feature type="transmembrane region" description="Helical" evidence="1">
    <location>
        <begin position="20"/>
        <end position="38"/>
    </location>
</feature>
<keyword evidence="5" id="KW-1185">Reference proteome</keyword>
<dbReference type="Proteomes" id="UP001298753">
    <property type="component" value="Unassembled WGS sequence"/>
</dbReference>
<keyword evidence="1" id="KW-0472">Membrane</keyword>
<evidence type="ECO:0000259" key="2">
    <source>
        <dbReference type="Pfam" id="PF26011"/>
    </source>
</evidence>
<proteinExistence type="predicted"/>